<feature type="compositionally biased region" description="Polar residues" evidence="1">
    <location>
        <begin position="384"/>
        <end position="396"/>
    </location>
</feature>
<dbReference type="OrthoDB" id="436496at2759"/>
<keyword evidence="2" id="KW-1133">Transmembrane helix</keyword>
<evidence type="ECO:0000313" key="3">
    <source>
        <dbReference type="EMBL" id="KAF2760179.1"/>
    </source>
</evidence>
<dbReference type="Proteomes" id="UP000799437">
    <property type="component" value="Unassembled WGS sequence"/>
</dbReference>
<feature type="transmembrane region" description="Helical" evidence="2">
    <location>
        <begin position="82"/>
        <end position="101"/>
    </location>
</feature>
<feature type="compositionally biased region" description="Polar residues" evidence="1">
    <location>
        <begin position="312"/>
        <end position="324"/>
    </location>
</feature>
<organism evidence="3 4">
    <name type="scientific">Pseudovirgaria hyperparasitica</name>
    <dbReference type="NCBI Taxonomy" id="470096"/>
    <lineage>
        <taxon>Eukaryota</taxon>
        <taxon>Fungi</taxon>
        <taxon>Dikarya</taxon>
        <taxon>Ascomycota</taxon>
        <taxon>Pezizomycotina</taxon>
        <taxon>Dothideomycetes</taxon>
        <taxon>Dothideomycetes incertae sedis</taxon>
        <taxon>Acrospermales</taxon>
        <taxon>Acrospermaceae</taxon>
        <taxon>Pseudovirgaria</taxon>
    </lineage>
</organism>
<gene>
    <name evidence="3" type="ORF">EJ05DRAFT_498144</name>
</gene>
<dbReference type="InterPro" id="IPR031606">
    <property type="entry name" value="Kch1/2"/>
</dbReference>
<dbReference type="EMBL" id="ML996568">
    <property type="protein sequence ID" value="KAF2760179.1"/>
    <property type="molecule type" value="Genomic_DNA"/>
</dbReference>
<feature type="transmembrane region" description="Helical" evidence="2">
    <location>
        <begin position="233"/>
        <end position="255"/>
    </location>
</feature>
<evidence type="ECO:0008006" key="5">
    <source>
        <dbReference type="Google" id="ProtNLM"/>
    </source>
</evidence>
<feature type="compositionally biased region" description="Polar residues" evidence="1">
    <location>
        <begin position="573"/>
        <end position="588"/>
    </location>
</feature>
<dbReference type="PANTHER" id="PTHR36424:SF1">
    <property type="entry name" value="LOW AFFINITY K(+) TRANSPORTER 1-RELATED"/>
    <property type="match status" value="1"/>
</dbReference>
<feature type="region of interest" description="Disordered" evidence="1">
    <location>
        <begin position="292"/>
        <end position="370"/>
    </location>
</feature>
<dbReference type="GO" id="GO:0005886">
    <property type="term" value="C:plasma membrane"/>
    <property type="evidence" value="ECO:0007669"/>
    <property type="project" value="InterPro"/>
</dbReference>
<dbReference type="Pfam" id="PF16944">
    <property type="entry name" value="KCH"/>
    <property type="match status" value="1"/>
</dbReference>
<proteinExistence type="predicted"/>
<feature type="compositionally biased region" description="Basic and acidic residues" evidence="1">
    <location>
        <begin position="292"/>
        <end position="311"/>
    </location>
</feature>
<accession>A0A6A6WDC3</accession>
<name>A0A6A6WDC3_9PEZI</name>
<keyword evidence="2" id="KW-0472">Membrane</keyword>
<dbReference type="PANTHER" id="PTHR36424">
    <property type="entry name" value="PHEROMONE-REGULATED MEMBRANE PROTEIN 6"/>
    <property type="match status" value="1"/>
</dbReference>
<feature type="compositionally biased region" description="Polar residues" evidence="1">
    <location>
        <begin position="547"/>
        <end position="557"/>
    </location>
</feature>
<keyword evidence="2" id="KW-0812">Transmembrane</keyword>
<dbReference type="GeneID" id="54487696"/>
<feature type="transmembrane region" description="Helical" evidence="2">
    <location>
        <begin position="37"/>
        <end position="62"/>
    </location>
</feature>
<feature type="region of interest" description="Disordered" evidence="1">
    <location>
        <begin position="384"/>
        <end position="604"/>
    </location>
</feature>
<dbReference type="GO" id="GO:0015079">
    <property type="term" value="F:potassium ion transmembrane transporter activity"/>
    <property type="evidence" value="ECO:0007669"/>
    <property type="project" value="InterPro"/>
</dbReference>
<reference evidence="3" key="1">
    <citation type="journal article" date="2020" name="Stud. Mycol.">
        <title>101 Dothideomycetes genomes: a test case for predicting lifestyles and emergence of pathogens.</title>
        <authorList>
            <person name="Haridas S."/>
            <person name="Albert R."/>
            <person name="Binder M."/>
            <person name="Bloem J."/>
            <person name="Labutti K."/>
            <person name="Salamov A."/>
            <person name="Andreopoulos B."/>
            <person name="Baker S."/>
            <person name="Barry K."/>
            <person name="Bills G."/>
            <person name="Bluhm B."/>
            <person name="Cannon C."/>
            <person name="Castanera R."/>
            <person name="Culley D."/>
            <person name="Daum C."/>
            <person name="Ezra D."/>
            <person name="Gonzalez J."/>
            <person name="Henrissat B."/>
            <person name="Kuo A."/>
            <person name="Liang C."/>
            <person name="Lipzen A."/>
            <person name="Lutzoni F."/>
            <person name="Magnuson J."/>
            <person name="Mondo S."/>
            <person name="Nolan M."/>
            <person name="Ohm R."/>
            <person name="Pangilinan J."/>
            <person name="Park H.-J."/>
            <person name="Ramirez L."/>
            <person name="Alfaro M."/>
            <person name="Sun H."/>
            <person name="Tritt A."/>
            <person name="Yoshinaga Y."/>
            <person name="Zwiers L.-H."/>
            <person name="Turgeon B."/>
            <person name="Goodwin S."/>
            <person name="Spatafora J."/>
            <person name="Crous P."/>
            <person name="Grigoriev I."/>
        </authorList>
    </citation>
    <scope>NUCLEOTIDE SEQUENCE</scope>
    <source>
        <strain evidence="3">CBS 121739</strain>
    </source>
</reference>
<sequence length="604" mass="66874">MGCMGRDSEKVVSEDQKWAYITLSDFRSKSCLAGFSYVWLWILTLISIGVYAADTFTAVNLLAFDRWSSQVRPVIPFVYAKWIFAGAIIFSFALLAFEWVLAIRALRRGGVVDTYMDPLAAIVQSIRPDQGQGFRRFLVLAELTKSKKGVNYIALFVYFQFKGAIRVIFAEGPRVVINAMTLWSVMRLNLIPEGEHQPENGRSKFAQFFVNIEALAEANKEQTVILSTMTFTLVIWAFEILFLFIALVLYLLFLWHHVPNTDGSLARYCRRKIESRLERIVSAKTQKAIAKSEAKRIKDEQKAAKKEDRPQCSKQPTLPVLNTTFDDDDTMSTPSLARLNSVATLPPYSSLPPTRSNTAAGGSIDDRQPRMPEFEDEFERSGMQARSMTQSSSYSAHTDGPLLSYASPMGYDEPGRSSPIPVMPPLERMNDFNRVGTDRPYSPMSRPVTSNSNRNGPYGGMRPPPRSNTAFSAPGRGPSGPMDGPPRSNTGMGRRTPGPPPMADQWSPYEADYTTQKGPSYEMSRVDTSHNDAPPRSLTPGGPPRGVTSSVPPQRSFMSPVGSQAGGYRSASAAPQQPAFTVASQRQQAGWHGGARLGNGQFRN</sequence>
<dbReference type="RefSeq" id="XP_033602630.1">
    <property type="nucleotide sequence ID" value="XM_033746642.1"/>
</dbReference>
<protein>
    <recommendedName>
        <fullName evidence="5">Pheromone-regulated membrane protein</fullName>
    </recommendedName>
</protein>
<keyword evidence="4" id="KW-1185">Reference proteome</keyword>
<evidence type="ECO:0000256" key="2">
    <source>
        <dbReference type="SAM" id="Phobius"/>
    </source>
</evidence>
<evidence type="ECO:0000313" key="4">
    <source>
        <dbReference type="Proteomes" id="UP000799437"/>
    </source>
</evidence>
<evidence type="ECO:0000256" key="1">
    <source>
        <dbReference type="SAM" id="MobiDB-lite"/>
    </source>
</evidence>
<dbReference type="AlphaFoldDB" id="A0A6A6WDC3"/>
<feature type="compositionally biased region" description="Polar residues" evidence="1">
    <location>
        <begin position="351"/>
        <end position="360"/>
    </location>
</feature>